<dbReference type="EMBL" id="JBHUEA010000016">
    <property type="protein sequence ID" value="MFD1722113.1"/>
    <property type="molecule type" value="Genomic_DNA"/>
</dbReference>
<name>A0ABW4LH79_9MICO</name>
<evidence type="ECO:0000313" key="2">
    <source>
        <dbReference type="EMBL" id="MFD1722113.1"/>
    </source>
</evidence>
<dbReference type="Proteomes" id="UP001597347">
    <property type="component" value="Unassembled WGS sequence"/>
</dbReference>
<accession>A0ABW4LH79</accession>
<evidence type="ECO:0000256" key="1">
    <source>
        <dbReference type="SAM" id="MobiDB-lite"/>
    </source>
</evidence>
<comment type="caution">
    <text evidence="2">The sequence shown here is derived from an EMBL/GenBank/DDBJ whole genome shotgun (WGS) entry which is preliminary data.</text>
</comment>
<dbReference type="RefSeq" id="WP_377934923.1">
    <property type="nucleotide sequence ID" value="NZ_JBHUEA010000016.1"/>
</dbReference>
<feature type="compositionally biased region" description="Basic and acidic residues" evidence="1">
    <location>
        <begin position="22"/>
        <end position="33"/>
    </location>
</feature>
<reference evidence="3" key="1">
    <citation type="journal article" date="2019" name="Int. J. Syst. Evol. Microbiol.">
        <title>The Global Catalogue of Microorganisms (GCM) 10K type strain sequencing project: providing services to taxonomists for standard genome sequencing and annotation.</title>
        <authorList>
            <consortium name="The Broad Institute Genomics Platform"/>
            <consortium name="The Broad Institute Genome Sequencing Center for Infectious Disease"/>
            <person name="Wu L."/>
            <person name="Ma J."/>
        </authorList>
    </citation>
    <scope>NUCLEOTIDE SEQUENCE [LARGE SCALE GENOMIC DNA]</scope>
    <source>
        <strain evidence="3">CGMCC 1.12471</strain>
    </source>
</reference>
<sequence length="63" mass="6958">MAERGSGGPLRRALKALAGQAEEARRAAVERTSSKYPDAYPPGYVEREQRRDAAPKPEEQDES</sequence>
<protein>
    <submittedName>
        <fullName evidence="2">Uncharacterized protein</fullName>
    </submittedName>
</protein>
<keyword evidence="3" id="KW-1185">Reference proteome</keyword>
<proteinExistence type="predicted"/>
<feature type="compositionally biased region" description="Basic and acidic residues" evidence="1">
    <location>
        <begin position="45"/>
        <end position="63"/>
    </location>
</feature>
<gene>
    <name evidence="2" type="ORF">ACFSBI_11180</name>
</gene>
<evidence type="ECO:0000313" key="3">
    <source>
        <dbReference type="Proteomes" id="UP001597347"/>
    </source>
</evidence>
<organism evidence="2 3">
    <name type="scientific">Amnibacterium endophyticum</name>
    <dbReference type="NCBI Taxonomy" id="2109337"/>
    <lineage>
        <taxon>Bacteria</taxon>
        <taxon>Bacillati</taxon>
        <taxon>Actinomycetota</taxon>
        <taxon>Actinomycetes</taxon>
        <taxon>Micrococcales</taxon>
        <taxon>Microbacteriaceae</taxon>
        <taxon>Amnibacterium</taxon>
    </lineage>
</organism>
<feature type="region of interest" description="Disordered" evidence="1">
    <location>
        <begin position="1"/>
        <end position="63"/>
    </location>
</feature>